<feature type="transmembrane region" description="Helical" evidence="1">
    <location>
        <begin position="106"/>
        <end position="123"/>
    </location>
</feature>
<evidence type="ECO:0008006" key="4">
    <source>
        <dbReference type="Google" id="ProtNLM"/>
    </source>
</evidence>
<feature type="transmembrane region" description="Helical" evidence="1">
    <location>
        <begin position="58"/>
        <end position="77"/>
    </location>
</feature>
<feature type="transmembrane region" description="Helical" evidence="1">
    <location>
        <begin position="317"/>
        <end position="335"/>
    </location>
</feature>
<dbReference type="Proteomes" id="UP001593833">
    <property type="component" value="Unassembled WGS sequence"/>
</dbReference>
<feature type="transmembrane region" description="Helical" evidence="1">
    <location>
        <begin position="199"/>
        <end position="218"/>
    </location>
</feature>
<evidence type="ECO:0000313" key="2">
    <source>
        <dbReference type="EMBL" id="MFC1572023.1"/>
    </source>
</evidence>
<feature type="transmembrane region" description="Helical" evidence="1">
    <location>
        <begin position="174"/>
        <end position="192"/>
    </location>
</feature>
<comment type="caution">
    <text evidence="2">The sequence shown here is derived from an EMBL/GenBank/DDBJ whole genome shotgun (WGS) entry which is preliminary data.</text>
</comment>
<keyword evidence="1" id="KW-1133">Transmembrane helix</keyword>
<feature type="transmembrane region" description="Helical" evidence="1">
    <location>
        <begin position="135"/>
        <end position="154"/>
    </location>
</feature>
<gene>
    <name evidence="2" type="ORF">ACFL6M_00330</name>
</gene>
<keyword evidence="1" id="KW-0812">Transmembrane</keyword>
<feature type="transmembrane region" description="Helical" evidence="1">
    <location>
        <begin position="259"/>
        <end position="279"/>
    </location>
</feature>
<accession>A0ABV6YI70</accession>
<protein>
    <recommendedName>
        <fullName evidence="4">Glycosyltransferase RgtA/B/C/D-like domain-containing protein</fullName>
    </recommendedName>
</protein>
<feature type="transmembrane region" description="Helical" evidence="1">
    <location>
        <begin position="84"/>
        <end position="100"/>
    </location>
</feature>
<dbReference type="EMBL" id="JBHPKH010000002">
    <property type="protein sequence ID" value="MFC1572023.1"/>
    <property type="molecule type" value="Genomic_DNA"/>
</dbReference>
<organism evidence="2 3">
    <name type="scientific">Eiseniibacteriota bacterium</name>
    <dbReference type="NCBI Taxonomy" id="2212470"/>
    <lineage>
        <taxon>Bacteria</taxon>
        <taxon>Candidatus Eiseniibacteriota</taxon>
    </lineage>
</organism>
<sequence>MGGLIFVAILSWAYSRIPTDYYEARDDGVITLSHARNLVDHGFIGVGPSSERVEGYSAPAQFFLYAGAYALTGIGYLDWSKTQTLVFSFLLGAVFIGLFGRKRLLALVLAVLCALFLGHRISFFEWHGSGLENPLTHFLFVASLVVLARLLATGKINPLFALVPFLASISRLDSIFHVAPVLLVFAMSWWIAHRNARGLLFALLVLLLCGAFHSWRVLYFGDWIPNTAYAQGISIGERLHLLARLNGDYIVEGLRFSELIFSTHGGFVLLPFLPLLFFVKYESKTVFLLIACASLILTAAFYPHVFGTTTLDPTRSTTHMCVTVAVAVSVIVTAVEKKRLLVAALAVLLPVSLIVHLSTDEESRNLCCSTNGFQSVHDELIVLAESEELPRPTIANPDLGAVSWWKDCNVVDIGMLGNPILSKLRHGPLLADYILEFAAPDLIECHASWIRKYHKVLLDDERFEKLYTPVPDAEERLSRWSDLPTPVGVWIRNDIRKSSGSFERRLIDDLRDSLSVERVKLELLHCRRDSSRSEAYVARSVYRFLPEFRAAGEQERLLALFSGAEDGDFGAYLLSGSRDGRAHIKAIDFIARKYLEGAFPAGLEAAEPIISGGFEVYLVRGSLIFLKDGCTRRDLGSWFFIHAIPGEGDKELRRTEFSFRDAGYRLGERGLVVHELPPGDVHAIRAGQLLRDGTVLWGGEYVLPSPITDTMNQPTR</sequence>
<evidence type="ECO:0000313" key="3">
    <source>
        <dbReference type="Proteomes" id="UP001593833"/>
    </source>
</evidence>
<evidence type="ECO:0000256" key="1">
    <source>
        <dbReference type="SAM" id="Phobius"/>
    </source>
</evidence>
<keyword evidence="1" id="KW-0472">Membrane</keyword>
<keyword evidence="3" id="KW-1185">Reference proteome</keyword>
<proteinExistence type="predicted"/>
<name>A0ABV6YI70_UNCEI</name>
<feature type="transmembrane region" description="Helical" evidence="1">
    <location>
        <begin position="286"/>
        <end position="305"/>
    </location>
</feature>
<reference evidence="2 3" key="1">
    <citation type="submission" date="2024-09" db="EMBL/GenBank/DDBJ databases">
        <authorList>
            <person name="D'Angelo T."/>
        </authorList>
    </citation>
    <scope>NUCLEOTIDE SEQUENCE [LARGE SCALE GENOMIC DNA]</scope>
    <source>
        <strain evidence="2">SAG AM-320-E07</strain>
    </source>
</reference>
<feature type="transmembrane region" description="Helical" evidence="1">
    <location>
        <begin position="340"/>
        <end position="359"/>
    </location>
</feature>